<dbReference type="PANTHER" id="PTHR31308:SF5">
    <property type="entry name" value="ERGOSTERYL-BETA-GLUCOSIDASE"/>
    <property type="match status" value="1"/>
</dbReference>
<evidence type="ECO:0000259" key="5">
    <source>
        <dbReference type="Pfam" id="PF18564"/>
    </source>
</evidence>
<proteinExistence type="inferred from homology"/>
<protein>
    <submittedName>
        <fullName evidence="6">Putative glycoside hydrolase family 5 protein</fullName>
    </submittedName>
</protein>
<dbReference type="SUPFAM" id="SSF51445">
    <property type="entry name" value="(Trans)glycosidases"/>
    <property type="match status" value="1"/>
</dbReference>
<feature type="transmembrane region" description="Helical" evidence="4">
    <location>
        <begin position="772"/>
        <end position="790"/>
    </location>
</feature>
<reference evidence="6 7" key="2">
    <citation type="submission" date="2015-05" db="EMBL/GenBank/DDBJ databases">
        <authorList>
            <person name="Morales-Cruz A."/>
            <person name="Amrine K.C."/>
            <person name="Cantu D."/>
        </authorList>
    </citation>
    <scope>NUCLEOTIDE SEQUENCE [LARGE SCALE GENOMIC DNA]</scope>
    <source>
        <strain evidence="6">DA912</strain>
    </source>
</reference>
<keyword evidence="7" id="KW-1185">Reference proteome</keyword>
<evidence type="ECO:0000313" key="7">
    <source>
        <dbReference type="Proteomes" id="UP000034680"/>
    </source>
</evidence>
<keyword evidence="4" id="KW-1133">Transmembrane helix</keyword>
<name>A0A0G2FLZ5_9PEZI</name>
<dbReference type="OrthoDB" id="9971853at2759"/>
<gene>
    <name evidence="6" type="ORF">UCDDA912_g04638</name>
</gene>
<dbReference type="Proteomes" id="UP000034680">
    <property type="component" value="Unassembled WGS sequence"/>
</dbReference>
<dbReference type="Gene3D" id="2.60.40.1180">
    <property type="entry name" value="Golgi alpha-mannosidase II"/>
    <property type="match status" value="1"/>
</dbReference>
<dbReference type="InterPro" id="IPR041036">
    <property type="entry name" value="GH5_C"/>
</dbReference>
<dbReference type="InterPro" id="IPR017853">
    <property type="entry name" value="GH"/>
</dbReference>
<dbReference type="GO" id="GO:1904462">
    <property type="term" value="P:ergosteryl 3-beta-D-glucoside catabolic process"/>
    <property type="evidence" value="ECO:0007669"/>
    <property type="project" value="TreeGrafter"/>
</dbReference>
<reference evidence="6 7" key="1">
    <citation type="submission" date="2015-05" db="EMBL/GenBank/DDBJ databases">
        <title>Distinctive expansion of gene families associated with plant cell wall degradation and secondary metabolism in the genomes of grapevine trunk pathogens.</title>
        <authorList>
            <person name="Lawrence D.P."/>
            <person name="Travadon R."/>
            <person name="Rolshausen P.E."/>
            <person name="Baumgartner K."/>
        </authorList>
    </citation>
    <scope>NUCLEOTIDE SEQUENCE [LARGE SCALE GENOMIC DNA]</scope>
    <source>
        <strain evidence="6">DA912</strain>
    </source>
</reference>
<dbReference type="InterPro" id="IPR052066">
    <property type="entry name" value="Glycosphingolipid_Hydrolases"/>
</dbReference>
<keyword evidence="3" id="KW-0326">Glycosidase</keyword>
<comment type="caution">
    <text evidence="6">The sequence shown here is derived from an EMBL/GenBank/DDBJ whole genome shotgun (WGS) entry which is preliminary data.</text>
</comment>
<sequence length="791" mass="88960">MDTTFPAQDLSEAALGGPIRIEDGRFVDGYGRTVCLRGFNVAGASKMPTKPNGLTHLWDSGSFYQHRTVDFTGRPFPLEEAPLHFRRLQSWGMPLIRLLVTWESLAHAGPNPRTDVDLDYVAYLRKLIEMMPRYGLKCFVCAHQDVWSRFCGGSGAPGWTLEAAGLDMEAFTDTGAAYIHGQDEARRARAPPNEREPSGPFVWPSGNQKLAASTMATLFWAGDALAPQLRCLRSPLGGKGEAEEVSVQQFLQDALVEAFGRLADEVGSLEACLGFEPMNEPDRGLINLQTFHGWNYNTDLHIGFFPSLIQSLALGSGYPQQVPYYVKSWPWPTRQSHQTLVDPKGRSAWLTAAGPSPIVDQPRGMGKCVWRAHGVWDWDEQRKHPVVLQRDYFQHDHRPGREAHKIEWYRDCYAPFVLRFTERVSGRFQKHLSFVEPLPNQFLPPWQAKDRGVLQRENQTSTVIDLSRPQNLVYAPHFYDLNVLFSKVHTSMSVNVQGLARGMFILRALYFGAAGLRKNYTAQLRNIVQHAHASLGQLPILIGEVGIPFDVNGRVAFKTGNYDSQRELMHALVSAMEDNFVGFTLWNYNPINDAEHGDGWNDEDFSIVTSDTAVADYRNQQHEADELYRGARTLDVVIRPYAVKVAGIPTRSHWDPRTLKFEFEWQSGPGGQTTEKSRVTEIFLPNYHYAAHGLSIEVSDGEWSVDAGKQTLYVTHETNGAGHKVVLQIQDLQQHLLQRVECQRKALPRGFPLNMAPPLAEVWIESVSLDHVFWVVSLVVALGAIYAGFLI</sequence>
<evidence type="ECO:0000256" key="4">
    <source>
        <dbReference type="SAM" id="Phobius"/>
    </source>
</evidence>
<keyword evidence="4" id="KW-0472">Membrane</keyword>
<dbReference type="AlphaFoldDB" id="A0A0G2FLZ5"/>
<evidence type="ECO:0000256" key="2">
    <source>
        <dbReference type="ARBA" id="ARBA00022801"/>
    </source>
</evidence>
<evidence type="ECO:0000256" key="1">
    <source>
        <dbReference type="ARBA" id="ARBA00005641"/>
    </source>
</evidence>
<dbReference type="EMBL" id="LCUC01000163">
    <property type="protein sequence ID" value="KKY35362.1"/>
    <property type="molecule type" value="Genomic_DNA"/>
</dbReference>
<dbReference type="Gene3D" id="3.20.20.80">
    <property type="entry name" value="Glycosidases"/>
    <property type="match status" value="2"/>
</dbReference>
<feature type="domain" description="Glycoside hydrolase family 5 C-terminal" evidence="5">
    <location>
        <begin position="639"/>
        <end position="725"/>
    </location>
</feature>
<keyword evidence="4" id="KW-0812">Transmembrane</keyword>
<dbReference type="Pfam" id="PF18564">
    <property type="entry name" value="Glyco_hydro_5_C"/>
    <property type="match status" value="1"/>
</dbReference>
<evidence type="ECO:0000313" key="6">
    <source>
        <dbReference type="EMBL" id="KKY35362.1"/>
    </source>
</evidence>
<accession>A0A0G2FLZ5</accession>
<comment type="similarity">
    <text evidence="1">Belongs to the glycosyl hydrolase 5 (cellulase A) family.</text>
</comment>
<dbReference type="GO" id="GO:0050295">
    <property type="term" value="F:steryl-beta-glucosidase activity"/>
    <property type="evidence" value="ECO:0007669"/>
    <property type="project" value="TreeGrafter"/>
</dbReference>
<organism evidence="6 7">
    <name type="scientific">Diaporthe ampelina</name>
    <dbReference type="NCBI Taxonomy" id="1214573"/>
    <lineage>
        <taxon>Eukaryota</taxon>
        <taxon>Fungi</taxon>
        <taxon>Dikarya</taxon>
        <taxon>Ascomycota</taxon>
        <taxon>Pezizomycotina</taxon>
        <taxon>Sordariomycetes</taxon>
        <taxon>Sordariomycetidae</taxon>
        <taxon>Diaporthales</taxon>
        <taxon>Diaporthaceae</taxon>
        <taxon>Diaporthe</taxon>
    </lineage>
</organism>
<dbReference type="InterPro" id="IPR013780">
    <property type="entry name" value="Glyco_hydro_b"/>
</dbReference>
<keyword evidence="2 6" id="KW-0378">Hydrolase</keyword>
<dbReference type="PANTHER" id="PTHR31308">
    <property type="match status" value="1"/>
</dbReference>
<evidence type="ECO:0000256" key="3">
    <source>
        <dbReference type="ARBA" id="ARBA00023295"/>
    </source>
</evidence>
<dbReference type="STRING" id="1214573.A0A0G2FLZ5"/>